<evidence type="ECO:0000313" key="4">
    <source>
        <dbReference type="Proteomes" id="UP000218267"/>
    </source>
</evidence>
<dbReference type="Pfam" id="PF13505">
    <property type="entry name" value="OMP_b-brl"/>
    <property type="match status" value="1"/>
</dbReference>
<evidence type="ECO:0000313" key="3">
    <source>
        <dbReference type="EMBL" id="BAX79930.1"/>
    </source>
</evidence>
<keyword evidence="4" id="KW-1185">Reference proteome</keyword>
<dbReference type="AlphaFoldDB" id="A0A1Y1CI09"/>
<evidence type="ECO:0000259" key="2">
    <source>
        <dbReference type="Pfam" id="PF13505"/>
    </source>
</evidence>
<reference evidence="3 4" key="1">
    <citation type="journal article" date="2018" name="Mar. Genomics">
        <title>Complete genome sequence of Marinifilaceae bacterium strain SPP2, isolated from the Antarctic marine sediment.</title>
        <authorList>
            <person name="Watanabe M."/>
            <person name="Kojima H."/>
            <person name="Fukui M."/>
        </authorList>
    </citation>
    <scope>NUCLEOTIDE SEQUENCE [LARGE SCALE GENOMIC DNA]</scope>
    <source>
        <strain evidence="3 4">SPP2</strain>
    </source>
</reference>
<dbReference type="KEGG" id="mbas:ALGA_1554"/>
<dbReference type="EMBL" id="AP018042">
    <property type="protein sequence ID" value="BAX79930.1"/>
    <property type="molecule type" value="Genomic_DNA"/>
</dbReference>
<gene>
    <name evidence="3" type="ORF">ALGA_1554</name>
</gene>
<proteinExistence type="predicted"/>
<sequence>MIKKILSFITICTLFIGIAQAQYSYGSFRSFRIDMGASYANPSGDELDAGIGFYVNPKFHMNDNLLLGVKYETTAIGAANDDFLDVSKIVCYASTIDYYVSTNNLRPFAGVDIGIYELGSISNTIMNNTVEIELGSKFGIAPKVGVSIGHLDLTLQYNMIFDQNERFNDFNHTSVKLGFHFGGGKN</sequence>
<evidence type="ECO:0000256" key="1">
    <source>
        <dbReference type="ARBA" id="ARBA00022729"/>
    </source>
</evidence>
<reference evidence="4" key="2">
    <citation type="journal article" date="2020" name="Antonie Van Leeuwenhoek">
        <title>Labilibaculum antarcticum sp. nov., a novel facultative anaerobic, psychrotorelant bacterium isolated from marine sediment of Antarctica.</title>
        <authorList>
            <person name="Watanabe M."/>
            <person name="Kojima H."/>
            <person name="Fukui M."/>
        </authorList>
    </citation>
    <scope>NUCLEOTIDE SEQUENCE [LARGE SCALE GENOMIC DNA]</scope>
    <source>
        <strain evidence="4">SPP2</strain>
    </source>
</reference>
<keyword evidence="1" id="KW-0732">Signal</keyword>
<name>A0A1Y1CI09_9BACT</name>
<dbReference type="SUPFAM" id="SSF56925">
    <property type="entry name" value="OMPA-like"/>
    <property type="match status" value="1"/>
</dbReference>
<dbReference type="RefSeq" id="WP_096428810.1">
    <property type="nucleotide sequence ID" value="NZ_AP018042.1"/>
</dbReference>
<organism evidence="3 4">
    <name type="scientific">Labilibaculum antarcticum</name>
    <dbReference type="NCBI Taxonomy" id="1717717"/>
    <lineage>
        <taxon>Bacteria</taxon>
        <taxon>Pseudomonadati</taxon>
        <taxon>Bacteroidota</taxon>
        <taxon>Bacteroidia</taxon>
        <taxon>Marinilabiliales</taxon>
        <taxon>Marinifilaceae</taxon>
        <taxon>Labilibaculum</taxon>
    </lineage>
</organism>
<accession>A0A1Y1CI09</accession>
<dbReference type="OrthoDB" id="1161695at2"/>
<dbReference type="InterPro" id="IPR011250">
    <property type="entry name" value="OMP/PagP_B-barrel"/>
</dbReference>
<feature type="domain" description="Outer membrane protein beta-barrel" evidence="2">
    <location>
        <begin position="11"/>
        <end position="179"/>
    </location>
</feature>
<protein>
    <recommendedName>
        <fullName evidence="2">Outer membrane protein beta-barrel domain-containing protein</fullName>
    </recommendedName>
</protein>
<dbReference type="Proteomes" id="UP000218267">
    <property type="component" value="Chromosome"/>
</dbReference>
<dbReference type="InterPro" id="IPR027385">
    <property type="entry name" value="Beta-barrel_OMP"/>
</dbReference>